<dbReference type="RefSeq" id="WP_039256611.1">
    <property type="nucleotide sequence ID" value="NZ_JDRY01000017.1"/>
</dbReference>
<dbReference type="InterPro" id="IPR011008">
    <property type="entry name" value="Dimeric_a/b-barrel"/>
</dbReference>
<organism evidence="2 3">
    <name type="scientific">Clostridium botulinum C/D str. DC5</name>
    <dbReference type="NCBI Taxonomy" id="1443128"/>
    <lineage>
        <taxon>Bacteria</taxon>
        <taxon>Bacillati</taxon>
        <taxon>Bacillota</taxon>
        <taxon>Clostridia</taxon>
        <taxon>Eubacteriales</taxon>
        <taxon>Clostridiaceae</taxon>
        <taxon>Clostridium</taxon>
    </lineage>
</organism>
<dbReference type="PANTHER" id="PTHR43413">
    <property type="entry name" value="TRANSCRIPTIONAL REGULATOR, ASNC FAMILY"/>
    <property type="match status" value="1"/>
</dbReference>
<dbReference type="InterPro" id="IPR019888">
    <property type="entry name" value="Tscrpt_reg_AsnC-like"/>
</dbReference>
<dbReference type="Proteomes" id="UP000030014">
    <property type="component" value="Unassembled WGS sequence"/>
</dbReference>
<gene>
    <name evidence="2" type="ORF">Z955_02865</name>
</gene>
<accession>A0A0A0IMB2</accession>
<evidence type="ECO:0000259" key="1">
    <source>
        <dbReference type="Pfam" id="PF01037"/>
    </source>
</evidence>
<dbReference type="SUPFAM" id="SSF54909">
    <property type="entry name" value="Dimeric alpha+beta barrel"/>
    <property type="match status" value="1"/>
</dbReference>
<dbReference type="Gene3D" id="1.10.10.10">
    <property type="entry name" value="Winged helix-like DNA-binding domain superfamily/Winged helix DNA-binding domain"/>
    <property type="match status" value="1"/>
</dbReference>
<comment type="caution">
    <text evidence="2">The sequence shown here is derived from an EMBL/GenBank/DDBJ whole genome shotgun (WGS) entry which is preliminary data.</text>
</comment>
<evidence type="ECO:0000313" key="3">
    <source>
        <dbReference type="Proteomes" id="UP000030014"/>
    </source>
</evidence>
<proteinExistence type="predicted"/>
<dbReference type="InterPro" id="IPR019887">
    <property type="entry name" value="Tscrpt_reg_AsnC/Lrp_C"/>
</dbReference>
<sequence length="160" mass="18194">MEEILEILEKNSKYNAEEIAAMTGKTVEEVKKAIKKYEEDNIIVGYPALINWEKTSKDSVIALIQVKVTPQRGEGFDKVAERIYRFSEVKACYLMSSGGFDLNVIVEGKTMKEVALFVAEKLATQEAVLSTSTHFILKKYKDKGTIFEKKTRDDREAIFI</sequence>
<reference evidence="2 3" key="1">
    <citation type="submission" date="2014-01" db="EMBL/GenBank/DDBJ databases">
        <title>Plasmidome dynamics in the species complex Clostridium novyi sensu lato converts strains of independent lineages into distinctly different pathogens.</title>
        <authorList>
            <person name="Skarin H."/>
            <person name="Segerman B."/>
        </authorList>
    </citation>
    <scope>NUCLEOTIDE SEQUENCE [LARGE SCALE GENOMIC DNA]</scope>
    <source>
        <strain evidence="2 3">DC5</strain>
    </source>
</reference>
<dbReference type="InterPro" id="IPR036390">
    <property type="entry name" value="WH_DNA-bd_sf"/>
</dbReference>
<dbReference type="Pfam" id="PF01037">
    <property type="entry name" value="AsnC_trans_reg"/>
    <property type="match status" value="1"/>
</dbReference>
<dbReference type="EMBL" id="JDRY01000017">
    <property type="protein sequence ID" value="KGN00696.1"/>
    <property type="molecule type" value="Genomic_DNA"/>
</dbReference>
<dbReference type="InterPro" id="IPR050684">
    <property type="entry name" value="HTH-Siroheme_Decarb"/>
</dbReference>
<dbReference type="Gene3D" id="3.30.70.920">
    <property type="match status" value="1"/>
</dbReference>
<dbReference type="Pfam" id="PF13412">
    <property type="entry name" value="HTH_24"/>
    <property type="match status" value="1"/>
</dbReference>
<name>A0A0A0IMB2_CLOBO</name>
<dbReference type="AlphaFoldDB" id="A0A0A0IMB2"/>
<dbReference type="PANTHER" id="PTHR43413:SF7">
    <property type="entry name" value="HTH-TYPE TRANSCRIPTIONAL REGULATOR PTR2"/>
    <property type="match status" value="1"/>
</dbReference>
<protein>
    <submittedName>
        <fullName evidence="2">AsnC family transcriptional regulator</fullName>
    </submittedName>
</protein>
<feature type="domain" description="Transcription regulator AsnC/Lrp ligand binding" evidence="1">
    <location>
        <begin position="64"/>
        <end position="138"/>
    </location>
</feature>
<dbReference type="SUPFAM" id="SSF46785">
    <property type="entry name" value="Winged helix' DNA-binding domain"/>
    <property type="match status" value="1"/>
</dbReference>
<dbReference type="SMART" id="SM00344">
    <property type="entry name" value="HTH_ASNC"/>
    <property type="match status" value="1"/>
</dbReference>
<evidence type="ECO:0000313" key="2">
    <source>
        <dbReference type="EMBL" id="KGN00696.1"/>
    </source>
</evidence>
<dbReference type="InterPro" id="IPR036388">
    <property type="entry name" value="WH-like_DNA-bd_sf"/>
</dbReference>